<sequence>MVPPYSSLETTSAGHIPRFSLPSSFPSPLPYSDTSLSSLSSSGTSFSSDVPNASRSLIITFVTMHTFVWISCIVIMLTVIFNSKSIHRQSTWVNLNLSWIIACFVFAFLLTTGQLITPNPNPDVCLFQAAGVNAVTSLWVTCSLASSRVARDKIEAIMYRTAGTMLALALQVSGTRRSLKHASACADQAK</sequence>
<proteinExistence type="predicted"/>
<comment type="caution">
    <text evidence="2">The sequence shown here is derived from an EMBL/GenBank/DDBJ whole genome shotgun (WGS) entry which is preliminary data.</text>
</comment>
<dbReference type="OrthoDB" id="3259067at2759"/>
<dbReference type="AlphaFoldDB" id="A0A8H5MFP3"/>
<feature type="transmembrane region" description="Helical" evidence="1">
    <location>
        <begin position="93"/>
        <end position="117"/>
    </location>
</feature>
<evidence type="ECO:0000256" key="1">
    <source>
        <dbReference type="SAM" id="Phobius"/>
    </source>
</evidence>
<organism evidence="2 3">
    <name type="scientific">Collybiopsis confluens</name>
    <dbReference type="NCBI Taxonomy" id="2823264"/>
    <lineage>
        <taxon>Eukaryota</taxon>
        <taxon>Fungi</taxon>
        <taxon>Dikarya</taxon>
        <taxon>Basidiomycota</taxon>
        <taxon>Agaricomycotina</taxon>
        <taxon>Agaricomycetes</taxon>
        <taxon>Agaricomycetidae</taxon>
        <taxon>Agaricales</taxon>
        <taxon>Marasmiineae</taxon>
        <taxon>Omphalotaceae</taxon>
        <taxon>Collybiopsis</taxon>
    </lineage>
</organism>
<dbReference type="Proteomes" id="UP000518752">
    <property type="component" value="Unassembled WGS sequence"/>
</dbReference>
<evidence type="ECO:0000313" key="2">
    <source>
        <dbReference type="EMBL" id="KAF5392124.1"/>
    </source>
</evidence>
<protein>
    <submittedName>
        <fullName evidence="2">Uncharacterized protein</fullName>
    </submittedName>
</protein>
<dbReference type="EMBL" id="JAACJN010000007">
    <property type="protein sequence ID" value="KAF5392124.1"/>
    <property type="molecule type" value="Genomic_DNA"/>
</dbReference>
<feature type="transmembrane region" description="Helical" evidence="1">
    <location>
        <begin position="129"/>
        <end position="150"/>
    </location>
</feature>
<keyword evidence="1" id="KW-0812">Transmembrane</keyword>
<feature type="transmembrane region" description="Helical" evidence="1">
    <location>
        <begin position="57"/>
        <end position="81"/>
    </location>
</feature>
<name>A0A8H5MFP3_9AGAR</name>
<keyword evidence="3" id="KW-1185">Reference proteome</keyword>
<reference evidence="2 3" key="1">
    <citation type="journal article" date="2020" name="ISME J.">
        <title>Uncovering the hidden diversity of litter-decomposition mechanisms in mushroom-forming fungi.</title>
        <authorList>
            <person name="Floudas D."/>
            <person name="Bentzer J."/>
            <person name="Ahren D."/>
            <person name="Johansson T."/>
            <person name="Persson P."/>
            <person name="Tunlid A."/>
        </authorList>
    </citation>
    <scope>NUCLEOTIDE SEQUENCE [LARGE SCALE GENOMIC DNA]</scope>
    <source>
        <strain evidence="2 3">CBS 406.79</strain>
    </source>
</reference>
<evidence type="ECO:0000313" key="3">
    <source>
        <dbReference type="Proteomes" id="UP000518752"/>
    </source>
</evidence>
<gene>
    <name evidence="2" type="ORF">D9757_003199</name>
</gene>
<accession>A0A8H5MFP3</accession>
<keyword evidence="1" id="KW-1133">Transmembrane helix</keyword>
<keyword evidence="1" id="KW-0472">Membrane</keyword>